<proteinExistence type="predicted"/>
<sequence length="63" mass="6805">MTKNLTLAAVAAAFWALSTTTNSVEGLGPASDFLAFSAQAMCVMWVLHGLFLIFRQSEDHDLS</sequence>
<keyword evidence="3" id="KW-1185">Reference proteome</keyword>
<dbReference type="EMBL" id="BJVS01000007">
    <property type="protein sequence ID" value="GEL54301.1"/>
    <property type="molecule type" value="Genomic_DNA"/>
</dbReference>
<organism evidence="2 3">
    <name type="scientific">Asaia bogorensis NBRC 16594</name>
    <dbReference type="NCBI Taxonomy" id="1231624"/>
    <lineage>
        <taxon>Bacteria</taxon>
        <taxon>Pseudomonadati</taxon>
        <taxon>Pseudomonadota</taxon>
        <taxon>Alphaproteobacteria</taxon>
        <taxon>Acetobacterales</taxon>
        <taxon>Acetobacteraceae</taxon>
        <taxon>Asaia</taxon>
    </lineage>
</organism>
<keyword evidence="1" id="KW-1133">Transmembrane helix</keyword>
<gene>
    <name evidence="2" type="ORF">ABO01nite_23080</name>
</gene>
<protein>
    <submittedName>
        <fullName evidence="2">Uncharacterized protein</fullName>
    </submittedName>
</protein>
<feature type="transmembrane region" description="Helical" evidence="1">
    <location>
        <begin position="33"/>
        <end position="54"/>
    </location>
</feature>
<dbReference type="AlphaFoldDB" id="A0AAN4R6I2"/>
<dbReference type="Proteomes" id="UP000321287">
    <property type="component" value="Unassembled WGS sequence"/>
</dbReference>
<evidence type="ECO:0000313" key="2">
    <source>
        <dbReference type="EMBL" id="GEL54301.1"/>
    </source>
</evidence>
<evidence type="ECO:0000313" key="3">
    <source>
        <dbReference type="Proteomes" id="UP000321287"/>
    </source>
</evidence>
<reference evidence="2 3" key="1">
    <citation type="submission" date="2019-07" db="EMBL/GenBank/DDBJ databases">
        <title>Whole genome shotgun sequence of Asaia bogorensis NBRC 16594.</title>
        <authorList>
            <person name="Hosoyama A."/>
            <person name="Uohara A."/>
            <person name="Ohji S."/>
            <person name="Ichikawa N."/>
        </authorList>
    </citation>
    <scope>NUCLEOTIDE SEQUENCE [LARGE SCALE GENOMIC DNA]</scope>
    <source>
        <strain evidence="2 3">NBRC 16594</strain>
    </source>
</reference>
<keyword evidence="1" id="KW-0812">Transmembrane</keyword>
<name>A0AAN4R6I2_9PROT</name>
<comment type="caution">
    <text evidence="2">The sequence shown here is derived from an EMBL/GenBank/DDBJ whole genome shotgun (WGS) entry which is preliminary data.</text>
</comment>
<keyword evidence="1" id="KW-0472">Membrane</keyword>
<accession>A0AAN4R6I2</accession>
<evidence type="ECO:0000256" key="1">
    <source>
        <dbReference type="SAM" id="Phobius"/>
    </source>
</evidence>
<dbReference type="KEGG" id="abg:Asbog_01581"/>